<organism evidence="1 2">
    <name type="scientific">Saprospira grandis (strain Lewin)</name>
    <dbReference type="NCBI Taxonomy" id="984262"/>
    <lineage>
        <taxon>Bacteria</taxon>
        <taxon>Pseudomonadati</taxon>
        <taxon>Bacteroidota</taxon>
        <taxon>Saprospiria</taxon>
        <taxon>Saprospirales</taxon>
        <taxon>Saprospiraceae</taxon>
        <taxon>Saprospira</taxon>
    </lineage>
</organism>
<dbReference type="AlphaFoldDB" id="H6L415"/>
<reference evidence="1 2" key="1">
    <citation type="journal article" date="2012" name="Stand. Genomic Sci.">
        <title>Complete genome sequencing and analysis of Saprospira grandis str. Lewin, a predatory marine bacterium.</title>
        <authorList>
            <person name="Saw J.H."/>
            <person name="Yuryev A."/>
            <person name="Kanbe M."/>
            <person name="Hou S."/>
            <person name="Young A.G."/>
            <person name="Aizawa S."/>
            <person name="Alam M."/>
        </authorList>
    </citation>
    <scope>NUCLEOTIDE SEQUENCE [LARGE SCALE GENOMIC DNA]</scope>
    <source>
        <strain evidence="1 2">Lewin</strain>
    </source>
</reference>
<protein>
    <submittedName>
        <fullName evidence="1">Uncharacterized protein</fullName>
    </submittedName>
</protein>
<dbReference type="EMBL" id="CP002831">
    <property type="protein sequence ID" value="AFC23897.1"/>
    <property type="molecule type" value="Genomic_DNA"/>
</dbReference>
<sequence>MILGHRLLFCFLLLIENHSITEKNAPALAHRLSRAQQQKRNLERSPCFSKLF</sequence>
<dbReference type="KEGG" id="sgn:SGRA_1162"/>
<dbReference type="STRING" id="984262.SGRA_1162"/>
<accession>H6L415</accession>
<keyword evidence="2" id="KW-1185">Reference proteome</keyword>
<evidence type="ECO:0000313" key="2">
    <source>
        <dbReference type="Proteomes" id="UP000007519"/>
    </source>
</evidence>
<evidence type="ECO:0000313" key="1">
    <source>
        <dbReference type="EMBL" id="AFC23897.1"/>
    </source>
</evidence>
<name>H6L415_SAPGL</name>
<dbReference type="HOGENOM" id="CLU_3084588_0_0_10"/>
<proteinExistence type="predicted"/>
<dbReference type="Proteomes" id="UP000007519">
    <property type="component" value="Chromosome"/>
</dbReference>
<gene>
    <name evidence="1" type="ordered locus">SGRA_1162</name>
</gene>